<dbReference type="InterPro" id="IPR014757">
    <property type="entry name" value="Tscrpt_reg_IclR_C"/>
</dbReference>
<dbReference type="SUPFAM" id="SSF55781">
    <property type="entry name" value="GAF domain-like"/>
    <property type="match status" value="1"/>
</dbReference>
<name>A0A4R5K7N1_9MICC</name>
<keyword evidence="2" id="KW-0238">DNA-binding</keyword>
<comment type="caution">
    <text evidence="6">The sequence shown here is derived from an EMBL/GenBank/DDBJ whole genome shotgun (WGS) entry which is preliminary data.</text>
</comment>
<dbReference type="SMART" id="SM00346">
    <property type="entry name" value="HTH_ICLR"/>
    <property type="match status" value="1"/>
</dbReference>
<evidence type="ECO:0000313" key="6">
    <source>
        <dbReference type="EMBL" id="TDF90159.1"/>
    </source>
</evidence>
<dbReference type="PROSITE" id="PS51078">
    <property type="entry name" value="ICLR_ED"/>
    <property type="match status" value="1"/>
</dbReference>
<proteinExistence type="predicted"/>
<sequence>MKKRILPKKASSTALSDFPKRRDERGTAMSILLLFARHRSLSSQQIAGLLRLPASTVYRHLETLLQAGFVVESQSMGRYAAGPEVVRLADNYREEALAQGVVSHRLEQLSKETGELAAYLVQSSREVLCVESVESIHILSCSYAAGRSRPLLNGASARAILAHLPEEEINEILAGHFLAPAEETIIRTDLEEIRARGFATSSGALAPGVWGVSAPVFGETGLAGVVTTMVPLDRAATDAERNRFITFTRQAAQDLSRVGASA</sequence>
<evidence type="ECO:0000256" key="1">
    <source>
        <dbReference type="ARBA" id="ARBA00023015"/>
    </source>
</evidence>
<protein>
    <submittedName>
        <fullName evidence="6">IclR family transcriptional regulator</fullName>
    </submittedName>
</protein>
<dbReference type="PROSITE" id="PS51077">
    <property type="entry name" value="HTH_ICLR"/>
    <property type="match status" value="1"/>
</dbReference>
<dbReference type="InterPro" id="IPR050707">
    <property type="entry name" value="HTH_MetabolicPath_Reg"/>
</dbReference>
<feature type="domain" description="HTH iclR-type" evidence="4">
    <location>
        <begin position="22"/>
        <end position="83"/>
    </location>
</feature>
<reference evidence="6 7" key="1">
    <citation type="submission" date="2019-03" db="EMBL/GenBank/DDBJ databases">
        <title>Whole genome sequence of Arthrobacter sp JH1-1.</title>
        <authorList>
            <person name="Trinh H.N."/>
        </authorList>
    </citation>
    <scope>NUCLEOTIDE SEQUENCE [LARGE SCALE GENOMIC DNA]</scope>
    <source>
        <strain evidence="6 7">JH1-1</strain>
    </source>
</reference>
<dbReference type="InterPro" id="IPR005471">
    <property type="entry name" value="Tscrpt_reg_IclR_N"/>
</dbReference>
<dbReference type="GO" id="GO:0003700">
    <property type="term" value="F:DNA-binding transcription factor activity"/>
    <property type="evidence" value="ECO:0007669"/>
    <property type="project" value="TreeGrafter"/>
</dbReference>
<accession>A0A4R5K7N1</accession>
<dbReference type="InterPro" id="IPR029016">
    <property type="entry name" value="GAF-like_dom_sf"/>
</dbReference>
<keyword evidence="1" id="KW-0805">Transcription regulation</keyword>
<evidence type="ECO:0000313" key="7">
    <source>
        <dbReference type="Proteomes" id="UP000295511"/>
    </source>
</evidence>
<dbReference type="InterPro" id="IPR036388">
    <property type="entry name" value="WH-like_DNA-bd_sf"/>
</dbReference>
<dbReference type="Gene3D" id="3.30.450.40">
    <property type="match status" value="1"/>
</dbReference>
<gene>
    <name evidence="6" type="ORF">E1809_22410</name>
</gene>
<keyword evidence="3" id="KW-0804">Transcription</keyword>
<dbReference type="GO" id="GO:0003677">
    <property type="term" value="F:DNA binding"/>
    <property type="evidence" value="ECO:0007669"/>
    <property type="project" value="UniProtKB-KW"/>
</dbReference>
<dbReference type="OrthoDB" id="3632743at2"/>
<dbReference type="PANTHER" id="PTHR30136">
    <property type="entry name" value="HELIX-TURN-HELIX TRANSCRIPTIONAL REGULATOR, ICLR FAMILY"/>
    <property type="match status" value="1"/>
</dbReference>
<dbReference type="PANTHER" id="PTHR30136:SF24">
    <property type="entry name" value="HTH-TYPE TRANSCRIPTIONAL REPRESSOR ALLR"/>
    <property type="match status" value="1"/>
</dbReference>
<evidence type="ECO:0000256" key="3">
    <source>
        <dbReference type="ARBA" id="ARBA00023163"/>
    </source>
</evidence>
<feature type="domain" description="IclR-ED" evidence="5">
    <location>
        <begin position="84"/>
        <end position="261"/>
    </location>
</feature>
<dbReference type="SUPFAM" id="SSF46785">
    <property type="entry name" value="Winged helix' DNA-binding domain"/>
    <property type="match status" value="1"/>
</dbReference>
<dbReference type="RefSeq" id="WP_133206469.1">
    <property type="nucleotide sequence ID" value="NZ_SMRU01000036.1"/>
</dbReference>
<evidence type="ECO:0000256" key="2">
    <source>
        <dbReference type="ARBA" id="ARBA00023125"/>
    </source>
</evidence>
<organism evidence="6 7">
    <name type="scientific">Arthrobacter terricola</name>
    <dbReference type="NCBI Taxonomy" id="2547396"/>
    <lineage>
        <taxon>Bacteria</taxon>
        <taxon>Bacillati</taxon>
        <taxon>Actinomycetota</taxon>
        <taxon>Actinomycetes</taxon>
        <taxon>Micrococcales</taxon>
        <taxon>Micrococcaceae</taxon>
        <taxon>Arthrobacter</taxon>
    </lineage>
</organism>
<dbReference type="AlphaFoldDB" id="A0A4R5K7N1"/>
<dbReference type="Pfam" id="PF01614">
    <property type="entry name" value="IclR_C"/>
    <property type="match status" value="1"/>
</dbReference>
<dbReference type="Gene3D" id="1.10.10.10">
    <property type="entry name" value="Winged helix-like DNA-binding domain superfamily/Winged helix DNA-binding domain"/>
    <property type="match status" value="1"/>
</dbReference>
<dbReference type="GO" id="GO:0045892">
    <property type="term" value="P:negative regulation of DNA-templated transcription"/>
    <property type="evidence" value="ECO:0007669"/>
    <property type="project" value="TreeGrafter"/>
</dbReference>
<evidence type="ECO:0000259" key="5">
    <source>
        <dbReference type="PROSITE" id="PS51078"/>
    </source>
</evidence>
<dbReference type="InterPro" id="IPR036390">
    <property type="entry name" value="WH_DNA-bd_sf"/>
</dbReference>
<keyword evidence="7" id="KW-1185">Reference proteome</keyword>
<dbReference type="EMBL" id="SMRU01000036">
    <property type="protein sequence ID" value="TDF90159.1"/>
    <property type="molecule type" value="Genomic_DNA"/>
</dbReference>
<dbReference type="Proteomes" id="UP000295511">
    <property type="component" value="Unassembled WGS sequence"/>
</dbReference>
<dbReference type="Pfam" id="PF09339">
    <property type="entry name" value="HTH_IclR"/>
    <property type="match status" value="1"/>
</dbReference>
<evidence type="ECO:0000259" key="4">
    <source>
        <dbReference type="PROSITE" id="PS51077"/>
    </source>
</evidence>